<keyword evidence="1" id="KW-0802">TPR repeat</keyword>
<dbReference type="PROSITE" id="PS50005">
    <property type="entry name" value="TPR"/>
    <property type="match status" value="1"/>
</dbReference>
<dbReference type="Gene3D" id="1.25.40.10">
    <property type="entry name" value="Tetratricopeptide repeat domain"/>
    <property type="match status" value="1"/>
</dbReference>
<keyword evidence="3" id="KW-0732">Signal</keyword>
<dbReference type="InterPro" id="IPR011990">
    <property type="entry name" value="TPR-like_helical_dom_sf"/>
</dbReference>
<evidence type="ECO:0000313" key="4">
    <source>
        <dbReference type="EMBL" id="WED64886.1"/>
    </source>
</evidence>
<dbReference type="KEGG" id="slom:PXH66_21275"/>
<reference evidence="4" key="1">
    <citation type="submission" date="2023-03" db="EMBL/GenBank/DDBJ databases">
        <title>Lomoglobus Profundus gen. nov., sp. nov., a novel member of the phylum Verrucomicrobia, isolated from deep-marine sediment of South China Sea.</title>
        <authorList>
            <person name="Ahmad T."/>
            <person name="Ishaq S.E."/>
            <person name="Wang F."/>
        </authorList>
    </citation>
    <scope>NUCLEOTIDE SEQUENCE</scope>
    <source>
        <strain evidence="4">LMO-M01</strain>
    </source>
</reference>
<feature type="signal peptide" evidence="3">
    <location>
        <begin position="1"/>
        <end position="25"/>
    </location>
</feature>
<gene>
    <name evidence="4" type="ORF">PXH66_21275</name>
</gene>
<sequence length="370" mass="40856">MRICRILLIPTLLSLAVASPGRAQSADEGARAELQALLVLQQELLGRAAAAEHQDDVDDLRPRMQTLVFDFEKFLRTYPKNTDGLVAYSMLLGNPLIDERERAKALLLKANSLNPELPIVQNQLGKYLAEEGKPLDALNYFLSAVQLRPDEPLYHFQVGQLLGAARDDFLRSGEWTVTQVDTAMQHALAEAVRLEPESLPYAYRYAESYYDLHETRWTEALEKWEELEARVESPAEKQLMRLHRANVLMFAGDLDAAEVLLEGAFEEVLLSQRGRLLTRLARLRADPGVEEAEAEAVAAAARKGETGSGPVVAAPEVPVFTAPAAPEIGPLNSETVVTLTEENPFPGEPEVEAPVETPLADEETVDSTPR</sequence>
<evidence type="ECO:0000313" key="5">
    <source>
        <dbReference type="Proteomes" id="UP001218638"/>
    </source>
</evidence>
<evidence type="ECO:0000256" key="2">
    <source>
        <dbReference type="SAM" id="MobiDB-lite"/>
    </source>
</evidence>
<organism evidence="4 5">
    <name type="scientific">Synoicihabitans lomoniglobus</name>
    <dbReference type="NCBI Taxonomy" id="2909285"/>
    <lineage>
        <taxon>Bacteria</taxon>
        <taxon>Pseudomonadati</taxon>
        <taxon>Verrucomicrobiota</taxon>
        <taxon>Opitutia</taxon>
        <taxon>Opitutales</taxon>
        <taxon>Opitutaceae</taxon>
        <taxon>Synoicihabitans</taxon>
    </lineage>
</organism>
<dbReference type="Proteomes" id="UP001218638">
    <property type="component" value="Chromosome"/>
</dbReference>
<keyword evidence="5" id="KW-1185">Reference proteome</keyword>
<dbReference type="SUPFAM" id="SSF48452">
    <property type="entry name" value="TPR-like"/>
    <property type="match status" value="1"/>
</dbReference>
<evidence type="ECO:0008006" key="6">
    <source>
        <dbReference type="Google" id="ProtNLM"/>
    </source>
</evidence>
<feature type="repeat" description="TPR" evidence="1">
    <location>
        <begin position="118"/>
        <end position="151"/>
    </location>
</feature>
<evidence type="ECO:0000256" key="1">
    <source>
        <dbReference type="PROSITE-ProRule" id="PRU00339"/>
    </source>
</evidence>
<feature type="chain" id="PRO_5042291154" description="Tetratricopeptide repeat protein" evidence="3">
    <location>
        <begin position="26"/>
        <end position="370"/>
    </location>
</feature>
<dbReference type="EMBL" id="CP119075">
    <property type="protein sequence ID" value="WED64886.1"/>
    <property type="molecule type" value="Genomic_DNA"/>
</dbReference>
<evidence type="ECO:0000256" key="3">
    <source>
        <dbReference type="SAM" id="SignalP"/>
    </source>
</evidence>
<feature type="compositionally biased region" description="Acidic residues" evidence="2">
    <location>
        <begin position="349"/>
        <end position="370"/>
    </location>
</feature>
<name>A0AAE9ZWU1_9BACT</name>
<dbReference type="RefSeq" id="WP_330931849.1">
    <property type="nucleotide sequence ID" value="NZ_CP119075.1"/>
</dbReference>
<proteinExistence type="predicted"/>
<dbReference type="InterPro" id="IPR019734">
    <property type="entry name" value="TPR_rpt"/>
</dbReference>
<protein>
    <recommendedName>
        <fullName evidence="6">Tetratricopeptide repeat protein</fullName>
    </recommendedName>
</protein>
<feature type="compositionally biased region" description="Polar residues" evidence="2">
    <location>
        <begin position="332"/>
        <end position="341"/>
    </location>
</feature>
<accession>A0AAE9ZWU1</accession>
<feature type="region of interest" description="Disordered" evidence="2">
    <location>
        <begin position="323"/>
        <end position="370"/>
    </location>
</feature>
<dbReference type="AlphaFoldDB" id="A0AAE9ZWU1"/>